<evidence type="ECO:0000256" key="1">
    <source>
        <dbReference type="SAM" id="MobiDB-lite"/>
    </source>
</evidence>
<keyword evidence="2" id="KW-0812">Transmembrane</keyword>
<accession>A0A8I2YXE2</accession>
<sequence>MEVVDMTKQSRLPSCDATSSIPIQSTARTHESNPASRKSVLTLIPFTDINTSLHGSLAWNALRLPLSPTLSSWTVLVFCYMVWPLLL</sequence>
<proteinExistence type="predicted"/>
<feature type="compositionally biased region" description="Polar residues" evidence="1">
    <location>
        <begin position="7"/>
        <end position="33"/>
    </location>
</feature>
<feature type="transmembrane region" description="Helical" evidence="2">
    <location>
        <begin position="70"/>
        <end position="86"/>
    </location>
</feature>
<gene>
    <name evidence="3" type="ORF">JVT61DRAFT_5414</name>
</gene>
<keyword evidence="2" id="KW-0472">Membrane</keyword>
<dbReference type="Proteomes" id="UP000683000">
    <property type="component" value="Unassembled WGS sequence"/>
</dbReference>
<protein>
    <submittedName>
        <fullName evidence="3">Uncharacterized protein</fullName>
    </submittedName>
</protein>
<reference evidence="3" key="1">
    <citation type="submission" date="2021-03" db="EMBL/GenBank/DDBJ databases">
        <title>Evolutionary innovations through gain and loss of genes in the ectomycorrhizal Boletales.</title>
        <authorList>
            <person name="Wu G."/>
            <person name="Miyauchi S."/>
            <person name="Morin E."/>
            <person name="Yang Z.-L."/>
            <person name="Xu J."/>
            <person name="Martin F.M."/>
        </authorList>
    </citation>
    <scope>NUCLEOTIDE SEQUENCE</scope>
    <source>
        <strain evidence="3">BR01</strain>
    </source>
</reference>
<evidence type="ECO:0000256" key="2">
    <source>
        <dbReference type="SAM" id="Phobius"/>
    </source>
</evidence>
<keyword evidence="2" id="KW-1133">Transmembrane helix</keyword>
<keyword evidence="4" id="KW-1185">Reference proteome</keyword>
<evidence type="ECO:0000313" key="4">
    <source>
        <dbReference type="Proteomes" id="UP000683000"/>
    </source>
</evidence>
<dbReference type="EMBL" id="JAGFBS010000002">
    <property type="protein sequence ID" value="KAG6381019.1"/>
    <property type="molecule type" value="Genomic_DNA"/>
</dbReference>
<dbReference type="AlphaFoldDB" id="A0A8I2YXE2"/>
<feature type="region of interest" description="Disordered" evidence="1">
    <location>
        <begin position="1"/>
        <end position="33"/>
    </location>
</feature>
<evidence type="ECO:0000313" key="3">
    <source>
        <dbReference type="EMBL" id="KAG6381019.1"/>
    </source>
</evidence>
<name>A0A8I2YXE2_9AGAM</name>
<organism evidence="3 4">
    <name type="scientific">Boletus reticuloceps</name>
    <dbReference type="NCBI Taxonomy" id="495285"/>
    <lineage>
        <taxon>Eukaryota</taxon>
        <taxon>Fungi</taxon>
        <taxon>Dikarya</taxon>
        <taxon>Basidiomycota</taxon>
        <taxon>Agaricomycotina</taxon>
        <taxon>Agaricomycetes</taxon>
        <taxon>Agaricomycetidae</taxon>
        <taxon>Boletales</taxon>
        <taxon>Boletineae</taxon>
        <taxon>Boletaceae</taxon>
        <taxon>Boletoideae</taxon>
        <taxon>Boletus</taxon>
    </lineage>
</organism>
<comment type="caution">
    <text evidence="3">The sequence shown here is derived from an EMBL/GenBank/DDBJ whole genome shotgun (WGS) entry which is preliminary data.</text>
</comment>